<dbReference type="Proteomes" id="UP000187012">
    <property type="component" value="Unassembled WGS sequence"/>
</dbReference>
<reference evidence="1 2" key="1">
    <citation type="submission" date="2016-12" db="EMBL/GenBank/DDBJ databases">
        <authorList>
            <person name="Song W.-J."/>
            <person name="Kurnit D.M."/>
        </authorList>
    </citation>
    <scope>NUCLEOTIDE SEQUENCE [LARGE SCALE GENOMIC DNA]</scope>
    <source>
        <strain evidence="1 2">STM7296</strain>
    </source>
</reference>
<keyword evidence="2" id="KW-1185">Reference proteome</keyword>
<dbReference type="EMBL" id="CYGX02000063">
    <property type="protein sequence ID" value="SIT46193.1"/>
    <property type="molecule type" value="Genomic_DNA"/>
</dbReference>
<protein>
    <submittedName>
        <fullName evidence="1">Uncharacterized protein</fullName>
    </submittedName>
</protein>
<name>A0A1N7SFL8_9BURK</name>
<proteinExistence type="predicted"/>
<evidence type="ECO:0000313" key="2">
    <source>
        <dbReference type="Proteomes" id="UP000187012"/>
    </source>
</evidence>
<organism evidence="1 2">
    <name type="scientific">Paraburkholderia ribeironis</name>
    <dbReference type="NCBI Taxonomy" id="1247936"/>
    <lineage>
        <taxon>Bacteria</taxon>
        <taxon>Pseudomonadati</taxon>
        <taxon>Pseudomonadota</taxon>
        <taxon>Betaproteobacteria</taxon>
        <taxon>Burkholderiales</taxon>
        <taxon>Burkholderiaceae</taxon>
        <taxon>Paraburkholderia</taxon>
    </lineage>
</organism>
<sequence length="59" mass="6296">MCGRVLINIGTIIGSVWPQLIQAYVAPAPDEFRIRIAPASGITSCRQGVHGTSDVFKLA</sequence>
<dbReference type="AlphaFoldDB" id="A0A1N7SFL8"/>
<accession>A0A1N7SFL8</accession>
<gene>
    <name evidence="1" type="ORF">BN2475_630042</name>
</gene>
<evidence type="ECO:0000313" key="1">
    <source>
        <dbReference type="EMBL" id="SIT46193.1"/>
    </source>
</evidence>